<evidence type="ECO:0000259" key="3">
    <source>
        <dbReference type="Pfam" id="PF02225"/>
    </source>
</evidence>
<dbReference type="FunFam" id="3.40.630.10:FF:000101">
    <property type="entry name" value="N-acetylated alpha-linked acidic dipeptidase like 1"/>
    <property type="match status" value="1"/>
</dbReference>
<dbReference type="FunFam" id="3.50.30.30:FF:000045">
    <property type="entry name" value="Predicted protein"/>
    <property type="match status" value="1"/>
</dbReference>
<dbReference type="InterPro" id="IPR007365">
    <property type="entry name" value="TFR-like_dimer_dom"/>
</dbReference>
<protein>
    <submittedName>
        <fullName evidence="6">N-acetylated-alpha-linked acidic dipeptidase</fullName>
    </submittedName>
</protein>
<dbReference type="Pfam" id="PF04389">
    <property type="entry name" value="Peptidase_M28"/>
    <property type="match status" value="1"/>
</dbReference>
<dbReference type="GeneID" id="42306982"/>
<dbReference type="EMBL" id="FNED01000023">
    <property type="protein sequence ID" value="SDJ63865.1"/>
    <property type="molecule type" value="Genomic_DNA"/>
</dbReference>
<dbReference type="CDD" id="cd08022">
    <property type="entry name" value="M28_PSMA_like"/>
    <property type="match status" value="1"/>
</dbReference>
<organism evidence="6 7">
    <name type="scientific">Aneurinibacillus migulanus</name>
    <name type="common">Bacillus migulanus</name>
    <dbReference type="NCBI Taxonomy" id="47500"/>
    <lineage>
        <taxon>Bacteria</taxon>
        <taxon>Bacillati</taxon>
        <taxon>Bacillota</taxon>
        <taxon>Bacilli</taxon>
        <taxon>Bacillales</taxon>
        <taxon>Paenibacillaceae</taxon>
        <taxon>Aneurinibacillus group</taxon>
        <taxon>Aneurinibacillus</taxon>
    </lineage>
</organism>
<dbReference type="Pfam" id="PF02225">
    <property type="entry name" value="PA"/>
    <property type="match status" value="1"/>
</dbReference>
<dbReference type="InterPro" id="IPR046450">
    <property type="entry name" value="PA_dom_sf"/>
</dbReference>
<evidence type="ECO:0000256" key="1">
    <source>
        <dbReference type="ARBA" id="ARBA00005634"/>
    </source>
</evidence>
<sequence length="707" mass="77332">MIDKSRMVKASLTGILACSLVVSPLLPLNKVGAEANKETVVGFSKAKADWALDFEKRFKEQVSEEFISHYSKSMSIRPALVASKGNKASLEFAVNELKEAGLDPQVATYDVYLSTPKKISITQTAPVTRSLKVIEDLPEDLAFKDEVIMGYNAYSPSGTVEGELVYANYGQPQDFKELEKRGISLKGKIVLVRYGKNFRGVKPDLAAQYGAAGVLIYSDPEDDGYLKGDVYPKGPWRPKDAIQRGSILSIYRYPGDPLTPGAPSIDGVKRIQPDKASSLPKIPTTPISYAEAEGLLKALEGEKAPEEWQGGFPFEYKVGPGGTKVNLSLDIEYSQEPAHDVIVKIPGAKYPEQTIVIGAHRDTWAYGSKDNTSGWSTTMEIARALGKLHKEGWRPDRTIVLAGWDGEEYGLIGSTEWAEEHKKELTENAVAYINLDSVAGQNFGASSVPSLNELIYSITKTTENPETKTTVFQDWSKKSGSEKPAIGQLGSGSDYTAFIQHIGVPSADLGFSSPDGLYHSAYDNTYSLETFVDPGYKQHAAAAKLAGSMALRLANADVLPIKYSDYASAIKSLTNEVEKHGTLGVDLAGVKKQLDEWEAASKELEEYGAKLTSKTELSKDELQQLRKINEALMQQERDLTNQKGLPSREWFKHQIWAPGLTTGYAAQPLPALVEAQQANDEQKFKEAVKALEKSLEQATKTAKAAIK</sequence>
<name>A0A1G8VEX4_ANEMI</name>
<dbReference type="InterPro" id="IPR007484">
    <property type="entry name" value="Peptidase_M28"/>
</dbReference>
<dbReference type="Proteomes" id="UP000182836">
    <property type="component" value="Unassembled WGS sequence"/>
</dbReference>
<dbReference type="InterPro" id="IPR039373">
    <property type="entry name" value="Peptidase_M28B"/>
</dbReference>
<feature type="domain" description="Transferrin receptor-like dimerisation" evidence="4">
    <location>
        <begin position="585"/>
        <end position="701"/>
    </location>
</feature>
<dbReference type="RefSeq" id="WP_235356602.1">
    <property type="nucleotide sequence ID" value="NZ_BJOA01000132.1"/>
</dbReference>
<dbReference type="CDD" id="cd02121">
    <property type="entry name" value="PA_GCPII_like"/>
    <property type="match status" value="1"/>
</dbReference>
<dbReference type="AlphaFoldDB" id="A0A1G8VEX4"/>
<dbReference type="InterPro" id="IPR036757">
    <property type="entry name" value="TFR-like_dimer_dom_sf"/>
</dbReference>
<evidence type="ECO:0000256" key="2">
    <source>
        <dbReference type="SAM" id="Coils"/>
    </source>
</evidence>
<feature type="domain" description="PA" evidence="3">
    <location>
        <begin position="160"/>
        <end position="241"/>
    </location>
</feature>
<dbReference type="PANTHER" id="PTHR10404">
    <property type="entry name" value="N-ACETYLATED-ALPHA-LINKED ACIDIC DIPEPTIDASE"/>
    <property type="match status" value="1"/>
</dbReference>
<feature type="domain" description="Peptidase M28" evidence="5">
    <location>
        <begin position="341"/>
        <end position="526"/>
    </location>
</feature>
<evidence type="ECO:0000259" key="4">
    <source>
        <dbReference type="Pfam" id="PF04253"/>
    </source>
</evidence>
<dbReference type="Gene3D" id="1.20.930.40">
    <property type="entry name" value="Transferrin receptor-like, dimerisation domain"/>
    <property type="match status" value="1"/>
</dbReference>
<keyword evidence="2" id="KW-0175">Coiled coil</keyword>
<dbReference type="Gene3D" id="3.50.30.30">
    <property type="match status" value="1"/>
</dbReference>
<evidence type="ECO:0000313" key="6">
    <source>
        <dbReference type="EMBL" id="SDJ63865.1"/>
    </source>
</evidence>
<dbReference type="SUPFAM" id="SSF52025">
    <property type="entry name" value="PA domain"/>
    <property type="match status" value="1"/>
</dbReference>
<dbReference type="InterPro" id="IPR003137">
    <property type="entry name" value="PA_domain"/>
</dbReference>
<dbReference type="SUPFAM" id="SSF53187">
    <property type="entry name" value="Zn-dependent exopeptidases"/>
    <property type="match status" value="1"/>
</dbReference>
<reference evidence="6 7" key="1">
    <citation type="submission" date="2016-10" db="EMBL/GenBank/DDBJ databases">
        <authorList>
            <person name="de Groot N.N."/>
        </authorList>
    </citation>
    <scope>NUCLEOTIDE SEQUENCE [LARGE SCALE GENOMIC DNA]</scope>
    <source>
        <strain evidence="6 7">DSM 2895</strain>
    </source>
</reference>
<evidence type="ECO:0000259" key="5">
    <source>
        <dbReference type="Pfam" id="PF04389"/>
    </source>
</evidence>
<gene>
    <name evidence="6" type="ORF">SAMN04487909_12330</name>
</gene>
<feature type="coiled-coil region" evidence="2">
    <location>
        <begin position="587"/>
        <end position="642"/>
    </location>
</feature>
<dbReference type="SUPFAM" id="SSF47672">
    <property type="entry name" value="Transferrin receptor-like dimerisation domain"/>
    <property type="match status" value="1"/>
</dbReference>
<comment type="similarity">
    <text evidence="1">Belongs to the peptidase M28 family. M28B subfamily.</text>
</comment>
<dbReference type="PANTHER" id="PTHR10404:SF46">
    <property type="entry name" value="VACUOLAR PROTEIN SORTING-ASSOCIATED PROTEIN 70"/>
    <property type="match status" value="1"/>
</dbReference>
<accession>A0A1G8VEX4</accession>
<evidence type="ECO:0000313" key="7">
    <source>
        <dbReference type="Proteomes" id="UP000182836"/>
    </source>
</evidence>
<dbReference type="Gene3D" id="3.40.630.10">
    <property type="entry name" value="Zn peptidases"/>
    <property type="match status" value="1"/>
</dbReference>
<proteinExistence type="inferred from homology"/>
<dbReference type="Pfam" id="PF04253">
    <property type="entry name" value="TFR_dimer"/>
    <property type="match status" value="1"/>
</dbReference>